<feature type="compositionally biased region" description="Low complexity" evidence="1">
    <location>
        <begin position="54"/>
        <end position="65"/>
    </location>
</feature>
<feature type="compositionally biased region" description="Polar residues" evidence="1">
    <location>
        <begin position="512"/>
        <end position="524"/>
    </location>
</feature>
<sequence length="581" mass="64704">MVRLMDCRRTGLDDDYQLISRSDSNPIPIPTQTTTTTTTTTTTLNLQSVISSSSSVASSNQSSSSQPPPYSTPNRTNSSIRCTTQNLGNNCLRSDPDAIDRFELCKILDHLIYLSTQLLASSTSALSSTVSSRTLVNSSLRKLEGTIDRSIRTREKQLRTKNHQIESRSIQIETVQRQWPWDWSTASEKLPDSQIRFDEHLELTRTIVAAERRSVSDLNPTTETVDLLQSHHQPDHPRLSHDDASLTSRLNSTKRQSRSSFEEHRLEISPTTNLFHLSPPTKLSKINPSLSSPIFIQPSYNSSNTTTPFLPISSISTLSFQHQIPSNHLSSPRPTRPKIIINSQLSALTPTTTTNTTDSDSFSNGSLSPSPSLSYPFSTASKLLLSFNNQNSNNHSIRQSFLSILNSVTSQQQSDSSHGYHHRQSLKDQSELATSVLTVHRTSSMPNLLTKSDGVTTNSLQSCSSSSNCSTLRLNKPSKKTSVDDTQEARRSSRRINLPFIKLLRAEVDTEQLSDSNKPISKSTLRPFRKRHQASKNTSDDDFDCENGNRFYVRSFGSEFGLDGLSRMSSSSSNSFIKKKL</sequence>
<feature type="region of interest" description="Disordered" evidence="1">
    <location>
        <begin position="228"/>
        <end position="265"/>
    </location>
</feature>
<feature type="compositionally biased region" description="Low complexity" evidence="1">
    <location>
        <begin position="456"/>
        <end position="475"/>
    </location>
</feature>
<evidence type="ECO:0000313" key="2">
    <source>
        <dbReference type="EMBL" id="CAH7690067.1"/>
    </source>
</evidence>
<comment type="caution">
    <text evidence="2">The sequence shown here is derived from an EMBL/GenBank/DDBJ whole genome shotgun (WGS) entry which is preliminary data.</text>
</comment>
<feature type="region of interest" description="Disordered" evidence="1">
    <location>
        <begin position="512"/>
        <end position="541"/>
    </location>
</feature>
<gene>
    <name evidence="2" type="ORF">PPACK8108_LOCUS25306</name>
</gene>
<feature type="compositionally biased region" description="Low complexity" evidence="1">
    <location>
        <begin position="349"/>
        <end position="370"/>
    </location>
</feature>
<evidence type="ECO:0000313" key="3">
    <source>
        <dbReference type="Proteomes" id="UP001153365"/>
    </source>
</evidence>
<feature type="compositionally biased region" description="Basic and acidic residues" evidence="1">
    <location>
        <begin position="232"/>
        <end position="244"/>
    </location>
</feature>
<accession>A0AAV0BUX6</accession>
<dbReference type="AlphaFoldDB" id="A0AAV0BUX6"/>
<protein>
    <submittedName>
        <fullName evidence="2">Expressed protein</fullName>
    </submittedName>
</protein>
<feature type="region of interest" description="Disordered" evidence="1">
    <location>
        <begin position="54"/>
        <end position="79"/>
    </location>
</feature>
<feature type="compositionally biased region" description="Polar residues" evidence="1">
    <location>
        <begin position="446"/>
        <end position="455"/>
    </location>
</feature>
<feature type="compositionally biased region" description="Basic and acidic residues" evidence="1">
    <location>
        <begin position="481"/>
        <end position="491"/>
    </location>
</feature>
<proteinExistence type="predicted"/>
<evidence type="ECO:0000256" key="1">
    <source>
        <dbReference type="SAM" id="MobiDB-lite"/>
    </source>
</evidence>
<dbReference type="Proteomes" id="UP001153365">
    <property type="component" value="Unassembled WGS sequence"/>
</dbReference>
<keyword evidence="3" id="KW-1185">Reference proteome</keyword>
<name>A0AAV0BUX6_PHAPC</name>
<reference evidence="2" key="1">
    <citation type="submission" date="2022-06" db="EMBL/GenBank/DDBJ databases">
        <authorList>
            <consortium name="SYNGENTA / RWTH Aachen University"/>
        </authorList>
    </citation>
    <scope>NUCLEOTIDE SEQUENCE</scope>
</reference>
<dbReference type="EMBL" id="CALTRL010006197">
    <property type="protein sequence ID" value="CAH7690067.1"/>
    <property type="molecule type" value="Genomic_DNA"/>
</dbReference>
<feature type="compositionally biased region" description="Polar residues" evidence="1">
    <location>
        <begin position="245"/>
        <end position="254"/>
    </location>
</feature>
<organism evidence="2 3">
    <name type="scientific">Phakopsora pachyrhizi</name>
    <name type="common">Asian soybean rust disease fungus</name>
    <dbReference type="NCBI Taxonomy" id="170000"/>
    <lineage>
        <taxon>Eukaryota</taxon>
        <taxon>Fungi</taxon>
        <taxon>Dikarya</taxon>
        <taxon>Basidiomycota</taxon>
        <taxon>Pucciniomycotina</taxon>
        <taxon>Pucciniomycetes</taxon>
        <taxon>Pucciniales</taxon>
        <taxon>Phakopsoraceae</taxon>
        <taxon>Phakopsora</taxon>
    </lineage>
</organism>
<feature type="region of interest" description="Disordered" evidence="1">
    <location>
        <begin position="343"/>
        <end position="370"/>
    </location>
</feature>
<feature type="region of interest" description="Disordered" evidence="1">
    <location>
        <begin position="446"/>
        <end position="491"/>
    </location>
</feature>
<feature type="region of interest" description="Disordered" evidence="1">
    <location>
        <begin position="17"/>
        <end position="38"/>
    </location>
</feature>